<accession>A0A5K3FA13</accession>
<evidence type="ECO:0000313" key="2">
    <source>
        <dbReference type="WBParaSite" id="MCU_006668-RB"/>
    </source>
</evidence>
<feature type="compositionally biased region" description="Polar residues" evidence="1">
    <location>
        <begin position="549"/>
        <end position="559"/>
    </location>
</feature>
<feature type="region of interest" description="Disordered" evidence="1">
    <location>
        <begin position="506"/>
        <end position="559"/>
    </location>
</feature>
<proteinExistence type="predicted"/>
<feature type="compositionally biased region" description="Acidic residues" evidence="1">
    <location>
        <begin position="506"/>
        <end position="532"/>
    </location>
</feature>
<dbReference type="AlphaFoldDB" id="A0A5K3FA13"/>
<dbReference type="WBParaSite" id="MCU_006668-RB">
    <property type="protein sequence ID" value="MCU_006668-RB"/>
    <property type="gene ID" value="MCU_006668"/>
</dbReference>
<name>A0A5K3FA13_MESCO</name>
<sequence>MAMDVPRSIFPDGMESIFLNNLKLLRADFTKLRLPMEPSDLRGTFRSFQKPALAELIGFLLSKLDPERYRHTVRSMLLTYNRAVDNRLKNVFFVWIKELPMELGLSRSFSRVWSCPCPESMCKFFMILSTYVVQKVFGIEINRGHENAMVRIVDEKVRVFLRSLSSIETMSLSLKRLSSQAMPYDGSVSYPNNQVYADCLKYVQCSNPCVDDFLQMLSSFQEERYNTLDNLKTAFSECLSEWCSLRPLYFAILSIVKNPVVIRAKELDFPPPVEHNIDDIGLMSLSQFIKTSGDLFRSAQASFNRTADAASSSSELSWCSRSLSRLVESNNLSKGKRRVSTQDISQRLDTLIIDLKKLISAEKENLAYTDDLAAEKSSSSQAASGNSRILGRLRSSSIKTEGFRVRPLKNATSSLRATPKQIQRPLICPPIVENQCSTSSVNLPVVKTNKVSSSRAPLMPLRVDTESSAQFNLLSPPKSPVFDSLMEASTSSVSFDYALLNENSIEQDEDEEVVEDEEELESEEEVEVEGEESFGLLSFENMSEPASKLFTSESTGPED</sequence>
<protein>
    <submittedName>
        <fullName evidence="2">Secreted protein</fullName>
    </submittedName>
</protein>
<reference evidence="2" key="1">
    <citation type="submission" date="2019-11" db="UniProtKB">
        <authorList>
            <consortium name="WormBaseParasite"/>
        </authorList>
    </citation>
    <scope>IDENTIFICATION</scope>
</reference>
<organism evidence="2">
    <name type="scientific">Mesocestoides corti</name>
    <name type="common">Flatworm</name>
    <dbReference type="NCBI Taxonomy" id="53468"/>
    <lineage>
        <taxon>Eukaryota</taxon>
        <taxon>Metazoa</taxon>
        <taxon>Spiralia</taxon>
        <taxon>Lophotrochozoa</taxon>
        <taxon>Platyhelminthes</taxon>
        <taxon>Cestoda</taxon>
        <taxon>Eucestoda</taxon>
        <taxon>Cyclophyllidea</taxon>
        <taxon>Mesocestoididae</taxon>
        <taxon>Mesocestoides</taxon>
    </lineage>
</organism>
<evidence type="ECO:0000256" key="1">
    <source>
        <dbReference type="SAM" id="MobiDB-lite"/>
    </source>
</evidence>